<name>A0A2Z7B2I4_9LAMI</name>
<evidence type="ECO:0000313" key="1">
    <source>
        <dbReference type="EMBL" id="KZV28111.1"/>
    </source>
</evidence>
<dbReference type="EMBL" id="KV010181">
    <property type="protein sequence ID" value="KZV28111.1"/>
    <property type="molecule type" value="Genomic_DNA"/>
</dbReference>
<dbReference type="AlphaFoldDB" id="A0A2Z7B2I4"/>
<dbReference type="Proteomes" id="UP000250235">
    <property type="component" value="Unassembled WGS sequence"/>
</dbReference>
<reference evidence="1 2" key="1">
    <citation type="journal article" date="2015" name="Proc. Natl. Acad. Sci. U.S.A.">
        <title>The resurrection genome of Boea hygrometrica: A blueprint for survival of dehydration.</title>
        <authorList>
            <person name="Xiao L."/>
            <person name="Yang G."/>
            <person name="Zhang L."/>
            <person name="Yang X."/>
            <person name="Zhao S."/>
            <person name="Ji Z."/>
            <person name="Zhou Q."/>
            <person name="Hu M."/>
            <person name="Wang Y."/>
            <person name="Chen M."/>
            <person name="Xu Y."/>
            <person name="Jin H."/>
            <person name="Xiao X."/>
            <person name="Hu G."/>
            <person name="Bao F."/>
            <person name="Hu Y."/>
            <person name="Wan P."/>
            <person name="Li L."/>
            <person name="Deng X."/>
            <person name="Kuang T."/>
            <person name="Xiang C."/>
            <person name="Zhu J.K."/>
            <person name="Oliver M.J."/>
            <person name="He Y."/>
        </authorList>
    </citation>
    <scope>NUCLEOTIDE SEQUENCE [LARGE SCALE GENOMIC DNA]</scope>
    <source>
        <strain evidence="2">cv. XS01</strain>
    </source>
</reference>
<evidence type="ECO:0000313" key="2">
    <source>
        <dbReference type="Proteomes" id="UP000250235"/>
    </source>
</evidence>
<protein>
    <submittedName>
        <fullName evidence="1">Uncharacterized protein</fullName>
    </submittedName>
</protein>
<sequence length="154" mass="17600">MARGLVRFQRLFGRPAFSVQILALAFRFHPRDAVLVPALFVFRFHRVLAQVLAFPDFSVHGLNKTDFIVTFMQDSRRLQPPFFTFEVALTPLGKLFHPIPVSEASVRWGEITKLLLSALITRNRWSLATAGYALIHQRLESTSALLLLLIKRNN</sequence>
<gene>
    <name evidence="1" type="ORF">F511_17262</name>
</gene>
<proteinExistence type="predicted"/>
<keyword evidence="2" id="KW-1185">Reference proteome</keyword>
<accession>A0A2Z7B2I4</accession>
<organism evidence="1 2">
    <name type="scientific">Dorcoceras hygrometricum</name>
    <dbReference type="NCBI Taxonomy" id="472368"/>
    <lineage>
        <taxon>Eukaryota</taxon>
        <taxon>Viridiplantae</taxon>
        <taxon>Streptophyta</taxon>
        <taxon>Embryophyta</taxon>
        <taxon>Tracheophyta</taxon>
        <taxon>Spermatophyta</taxon>
        <taxon>Magnoliopsida</taxon>
        <taxon>eudicotyledons</taxon>
        <taxon>Gunneridae</taxon>
        <taxon>Pentapetalae</taxon>
        <taxon>asterids</taxon>
        <taxon>lamiids</taxon>
        <taxon>Lamiales</taxon>
        <taxon>Gesneriaceae</taxon>
        <taxon>Didymocarpoideae</taxon>
        <taxon>Trichosporeae</taxon>
        <taxon>Loxocarpinae</taxon>
        <taxon>Dorcoceras</taxon>
    </lineage>
</organism>